<dbReference type="RefSeq" id="XP_014250998.1">
    <property type="nucleotide sequence ID" value="XM_014395512.2"/>
</dbReference>
<keyword evidence="2" id="KW-0732">Signal</keyword>
<dbReference type="Proteomes" id="UP000494040">
    <property type="component" value="Unassembled WGS sequence"/>
</dbReference>
<feature type="chain" id="PRO_5035186866" evidence="2">
    <location>
        <begin position="19"/>
        <end position="439"/>
    </location>
</feature>
<accession>A0A8I6S023</accession>
<name>A0A8I6S023_CIMLE</name>
<keyword evidence="4" id="KW-1185">Reference proteome</keyword>
<dbReference type="KEGG" id="clec:106667523"/>
<feature type="signal peptide" evidence="2">
    <location>
        <begin position="1"/>
        <end position="18"/>
    </location>
</feature>
<dbReference type="EnsemblMetazoa" id="XM_014395512.2">
    <property type="protein sequence ID" value="XP_014250998.1"/>
    <property type="gene ID" value="LOC106667523"/>
</dbReference>
<dbReference type="GeneID" id="106667523"/>
<dbReference type="OrthoDB" id="6348963at2759"/>
<dbReference type="AlphaFoldDB" id="A0A8I6S023"/>
<evidence type="ECO:0000256" key="1">
    <source>
        <dbReference type="SAM" id="MobiDB-lite"/>
    </source>
</evidence>
<proteinExistence type="predicted"/>
<feature type="region of interest" description="Disordered" evidence="1">
    <location>
        <begin position="125"/>
        <end position="167"/>
    </location>
</feature>
<feature type="compositionally biased region" description="Basic and acidic residues" evidence="1">
    <location>
        <begin position="137"/>
        <end position="163"/>
    </location>
</feature>
<sequence length="439" mass="49391">MWLIGALCVLGAVVLGSATSYSLETNRVGQPEIVQPLGLPTDEESFNRLSPLPYSSGTHHFVSSTFPGWRNKQPSGVSHAKKIDSRGFHESVFDGIGDYLPSRPSDYFKYLYKTGEENGYRGLYRKKRSLQSKSKVGKTESRSEESENEKQLENRQSNTEKRSLGGRYVRGMEMGSSGFHGDTFNSGFGDFMTMRKRKVGAYKGNADLTRQIMMQIRKKALDNQAVLGATYKGGFGDFYGAKKSSKGLNQRESGLMSFDGETGEENTMKKRRPEMDSMGFHGDTFGNGFGEFDTMKKRRPEMDSMGFHGDTFGNGFGEFDTMKKRRPEMDSMGFHGDTFGNGFGEFDTMKKRRPEMDSMGFHGDTFGNGFGEFDTMKKRRPEMDSMGFHGDTFGGGFGEFETMKKRRPEMDSMGFHGDTFGNGFGEFDTMKRSHEKDYH</sequence>
<organism evidence="3 4">
    <name type="scientific">Cimex lectularius</name>
    <name type="common">Bed bug</name>
    <name type="synonym">Acanthia lectularia</name>
    <dbReference type="NCBI Taxonomy" id="79782"/>
    <lineage>
        <taxon>Eukaryota</taxon>
        <taxon>Metazoa</taxon>
        <taxon>Ecdysozoa</taxon>
        <taxon>Arthropoda</taxon>
        <taxon>Hexapoda</taxon>
        <taxon>Insecta</taxon>
        <taxon>Pterygota</taxon>
        <taxon>Neoptera</taxon>
        <taxon>Paraneoptera</taxon>
        <taxon>Hemiptera</taxon>
        <taxon>Heteroptera</taxon>
        <taxon>Panheteroptera</taxon>
        <taxon>Cimicomorpha</taxon>
        <taxon>Cimicidae</taxon>
        <taxon>Cimex</taxon>
    </lineage>
</organism>
<dbReference type="OMA" id="TFNRGFG"/>
<evidence type="ECO:0000313" key="3">
    <source>
        <dbReference type="EnsemblMetazoa" id="XP_014250998.1"/>
    </source>
</evidence>
<reference evidence="3" key="1">
    <citation type="submission" date="2022-01" db="UniProtKB">
        <authorList>
            <consortium name="EnsemblMetazoa"/>
        </authorList>
    </citation>
    <scope>IDENTIFICATION</scope>
</reference>
<protein>
    <submittedName>
        <fullName evidence="3">Uncharacterized protein</fullName>
    </submittedName>
</protein>
<evidence type="ECO:0000256" key="2">
    <source>
        <dbReference type="SAM" id="SignalP"/>
    </source>
</evidence>
<evidence type="ECO:0000313" key="4">
    <source>
        <dbReference type="Proteomes" id="UP000494040"/>
    </source>
</evidence>